<comment type="subcellular location">
    <subcellularLocation>
        <location evidence="1">Secreted</location>
    </subcellularLocation>
</comment>
<evidence type="ECO:0000256" key="2">
    <source>
        <dbReference type="ARBA" id="ARBA00022729"/>
    </source>
</evidence>
<dbReference type="PANTHER" id="PTHR34216">
    <property type="match status" value="1"/>
</dbReference>
<dbReference type="EMBL" id="JACOPD010000005">
    <property type="protein sequence ID" value="MBC5680917.1"/>
    <property type="molecule type" value="Genomic_DNA"/>
</dbReference>
<dbReference type="InterPro" id="IPR051398">
    <property type="entry name" value="Polysacch_Deacetylase"/>
</dbReference>
<dbReference type="Pfam" id="PF01522">
    <property type="entry name" value="Polysacc_deac_1"/>
    <property type="match status" value="1"/>
</dbReference>
<name>A0ABR7G0F1_9FIRM</name>
<dbReference type="InterPro" id="IPR011330">
    <property type="entry name" value="Glyco_hydro/deAcase_b/a-brl"/>
</dbReference>
<organism evidence="4 5">
    <name type="scientific">Lachnospira hominis</name>
    <name type="common">ex Liu et al. 2021</name>
    <dbReference type="NCBI Taxonomy" id="2763051"/>
    <lineage>
        <taxon>Bacteria</taxon>
        <taxon>Bacillati</taxon>
        <taxon>Bacillota</taxon>
        <taxon>Clostridia</taxon>
        <taxon>Lachnospirales</taxon>
        <taxon>Lachnospiraceae</taxon>
        <taxon>Lachnospira</taxon>
    </lineage>
</organism>
<proteinExistence type="predicted"/>
<dbReference type="RefSeq" id="WP_186836861.1">
    <property type="nucleotide sequence ID" value="NZ_JACOPD010000005.1"/>
</dbReference>
<keyword evidence="5" id="KW-1185">Reference proteome</keyword>
<dbReference type="InterPro" id="IPR002509">
    <property type="entry name" value="NODB_dom"/>
</dbReference>
<dbReference type="CDD" id="cd10967">
    <property type="entry name" value="CE4_GLA_like_6s"/>
    <property type="match status" value="1"/>
</dbReference>
<dbReference type="PANTHER" id="PTHR34216:SF3">
    <property type="entry name" value="POLY-BETA-1,6-N-ACETYL-D-GLUCOSAMINE N-DEACETYLASE"/>
    <property type="match status" value="1"/>
</dbReference>
<evidence type="ECO:0000313" key="5">
    <source>
        <dbReference type="Proteomes" id="UP000628463"/>
    </source>
</evidence>
<keyword evidence="2" id="KW-0732">Signal</keyword>
<comment type="caution">
    <text evidence="4">The sequence shown here is derived from an EMBL/GenBank/DDBJ whole genome shotgun (WGS) entry which is preliminary data.</text>
</comment>
<protein>
    <submittedName>
        <fullName evidence="4">Polysaccharide deacetylase family protein</fullName>
    </submittedName>
</protein>
<accession>A0ABR7G0F1</accession>
<dbReference type="SUPFAM" id="SSF88713">
    <property type="entry name" value="Glycoside hydrolase/deacetylase"/>
    <property type="match status" value="1"/>
</dbReference>
<gene>
    <name evidence="4" type="ORF">H8S01_08090</name>
</gene>
<sequence>MNKIYKAFPGGKHKVLTLSYDDGKVQDRRLVKIFNKYGIKATFNLNSGLTDMKNRIPKEEWTSLYAGHEVAVHTVTHPTIARCPSPEIFHEIYDDKMEIEKVFGYPVRGIAYPNGSCDDRCVDIARNAGIVYGRIAADKYSAVCSTETNAKFAEAPILLGDENGFGMPDDYMRWLPTCHHNHHLKEFGKKFMSLKKKQYLYMMYVWGHSFEFDRNDNWNIIEEFCEMISGQDDIWYATNIEIVDYNDIFNRLQFAADNSFVYNPSAASAWLMKNDEECIEVKGGTLVKL</sequence>
<reference evidence="4 5" key="1">
    <citation type="submission" date="2020-08" db="EMBL/GenBank/DDBJ databases">
        <title>Genome public.</title>
        <authorList>
            <person name="Liu C."/>
            <person name="Sun Q."/>
        </authorList>
    </citation>
    <scope>NUCLEOTIDE SEQUENCE [LARGE SCALE GENOMIC DNA]</scope>
    <source>
        <strain evidence="4 5">NSJ-43</strain>
    </source>
</reference>
<evidence type="ECO:0000259" key="3">
    <source>
        <dbReference type="PROSITE" id="PS51677"/>
    </source>
</evidence>
<evidence type="ECO:0000313" key="4">
    <source>
        <dbReference type="EMBL" id="MBC5680917.1"/>
    </source>
</evidence>
<feature type="domain" description="NodB homology" evidence="3">
    <location>
        <begin position="14"/>
        <end position="289"/>
    </location>
</feature>
<dbReference type="Proteomes" id="UP000628463">
    <property type="component" value="Unassembled WGS sequence"/>
</dbReference>
<evidence type="ECO:0000256" key="1">
    <source>
        <dbReference type="ARBA" id="ARBA00004613"/>
    </source>
</evidence>
<dbReference type="PROSITE" id="PS51677">
    <property type="entry name" value="NODB"/>
    <property type="match status" value="1"/>
</dbReference>
<dbReference type="Gene3D" id="3.20.20.370">
    <property type="entry name" value="Glycoside hydrolase/deacetylase"/>
    <property type="match status" value="1"/>
</dbReference>